<accession>A0A6P1XZB6</accession>
<protein>
    <submittedName>
        <fullName evidence="1">Uncharacterized protein</fullName>
    </submittedName>
</protein>
<dbReference type="RefSeq" id="WP_162663081.1">
    <property type="nucleotide sequence ID" value="NZ_CP048020.1"/>
</dbReference>
<gene>
    <name evidence="1" type="ORF">GWP43_04685</name>
</gene>
<dbReference type="EMBL" id="CP048020">
    <property type="protein sequence ID" value="QHX42858.1"/>
    <property type="molecule type" value="Genomic_DNA"/>
</dbReference>
<proteinExistence type="predicted"/>
<organism evidence="1 2">
    <name type="scientific">Treponema vincentii</name>
    <dbReference type="NCBI Taxonomy" id="69710"/>
    <lineage>
        <taxon>Bacteria</taxon>
        <taxon>Pseudomonadati</taxon>
        <taxon>Spirochaetota</taxon>
        <taxon>Spirochaetia</taxon>
        <taxon>Spirochaetales</taxon>
        <taxon>Treponemataceae</taxon>
        <taxon>Treponema</taxon>
    </lineage>
</organism>
<evidence type="ECO:0000313" key="1">
    <source>
        <dbReference type="EMBL" id="QHX42858.1"/>
    </source>
</evidence>
<dbReference type="AlphaFoldDB" id="A0A6P1XZB6"/>
<dbReference type="KEGG" id="trz:GWP43_04685"/>
<name>A0A6P1XZB6_9SPIR</name>
<sequence length="94" mass="10920">MTIEEMKAKGFKRYSAYIKKLIYTEEIEVWARNIEDAYKIFECSADEIFDSCFADREYTEVLGLAECEGDLPIKADGQGAFARCNEDFYKSEEE</sequence>
<dbReference type="Proteomes" id="UP000464374">
    <property type="component" value="Chromosome"/>
</dbReference>
<reference evidence="1 2" key="1">
    <citation type="submission" date="2020-01" db="EMBL/GenBank/DDBJ databases">
        <title>Complete genome sequence of a human oral phylogroup 1 Treponema sp. strain ATCC 700766, originally isolated from periodontitis dental plaque.</title>
        <authorList>
            <person name="Chan Y."/>
            <person name="Huo Y.-B."/>
            <person name="Yu X.-L."/>
            <person name="Zeng H."/>
            <person name="Leung W.-K."/>
            <person name="Watt R.M."/>
        </authorList>
    </citation>
    <scope>NUCLEOTIDE SEQUENCE [LARGE SCALE GENOMIC DNA]</scope>
    <source>
        <strain evidence="1 2">OMZ 804</strain>
    </source>
</reference>
<evidence type="ECO:0000313" key="2">
    <source>
        <dbReference type="Proteomes" id="UP000464374"/>
    </source>
</evidence>